<organism evidence="3 4">
    <name type="scientific">Staphylococcus simulans UMC-CNS-990</name>
    <dbReference type="NCBI Taxonomy" id="1405498"/>
    <lineage>
        <taxon>Bacteria</taxon>
        <taxon>Bacillati</taxon>
        <taxon>Bacillota</taxon>
        <taxon>Bacilli</taxon>
        <taxon>Bacillales</taxon>
        <taxon>Staphylococcaceae</taxon>
        <taxon>Staphylococcus</taxon>
    </lineage>
</organism>
<dbReference type="InterPro" id="IPR001451">
    <property type="entry name" value="Hexapep"/>
</dbReference>
<dbReference type="Gene3D" id="2.160.10.10">
    <property type="entry name" value="Hexapeptide repeat proteins"/>
    <property type="match status" value="1"/>
</dbReference>
<dbReference type="Pfam" id="PF14602">
    <property type="entry name" value="Hexapep_2"/>
    <property type="match status" value="1"/>
</dbReference>
<dbReference type="PROSITE" id="PS00101">
    <property type="entry name" value="HEXAPEP_TRANSFERASES"/>
    <property type="match status" value="1"/>
</dbReference>
<reference evidence="3 4" key="1">
    <citation type="journal article" date="2013" name="Genome Announc.">
        <title>Draft Genome Sequence of Staphylococcus simulans UMC-CNS-990, Isolated from a Case of Chronic Bovine Mastitis.</title>
        <authorList>
            <person name="Calcutt M.J."/>
            <person name="Foecking M.F."/>
            <person name="Hsieh H.Y."/>
            <person name="Perry J."/>
            <person name="Stewart G.C."/>
            <person name="Middleton J.R."/>
        </authorList>
    </citation>
    <scope>NUCLEOTIDE SEQUENCE [LARGE SCALE GENOMIC DNA]</scope>
    <source>
        <strain evidence="3 4">UMC-CNS-990</strain>
    </source>
</reference>
<evidence type="ECO:0000313" key="3">
    <source>
        <dbReference type="EMBL" id="ERS93637.1"/>
    </source>
</evidence>
<gene>
    <name evidence="3" type="ORF">SSIM_05415</name>
</gene>
<dbReference type="InterPro" id="IPR050179">
    <property type="entry name" value="Trans_hexapeptide_repeat"/>
</dbReference>
<evidence type="ECO:0000313" key="4">
    <source>
        <dbReference type="Proteomes" id="UP000017131"/>
    </source>
</evidence>
<keyword evidence="2" id="KW-0677">Repeat</keyword>
<dbReference type="CDD" id="cd04647">
    <property type="entry name" value="LbH_MAT_like"/>
    <property type="match status" value="1"/>
</dbReference>
<protein>
    <recommendedName>
        <fullName evidence="5">Acetyltransferase</fullName>
    </recommendedName>
</protein>
<name>A0ABN0PDE4_STASI</name>
<comment type="caution">
    <text evidence="3">The sequence shown here is derived from an EMBL/GenBank/DDBJ whole genome shotgun (WGS) entry which is preliminary data.</text>
</comment>
<evidence type="ECO:0008006" key="5">
    <source>
        <dbReference type="Google" id="ProtNLM"/>
    </source>
</evidence>
<evidence type="ECO:0000256" key="1">
    <source>
        <dbReference type="ARBA" id="ARBA00022679"/>
    </source>
</evidence>
<dbReference type="PANTHER" id="PTHR43300:SF6">
    <property type="entry name" value="ACETYLTRANSFERASE YVOF-RELATED"/>
    <property type="match status" value="1"/>
</dbReference>
<dbReference type="PANTHER" id="PTHR43300">
    <property type="entry name" value="ACETYLTRANSFERASE"/>
    <property type="match status" value="1"/>
</dbReference>
<accession>A0ABN0PDE4</accession>
<sequence>MRRYKKVAGSQSKINPLWRMYHFITVKKAFRQTIMIEIARYIPSLKLKRWIYRACLGMQVGKHTAFAYKVMPDILYPHLIQVGDNCVIGYNTTILTHEFLVSELRVGKVEIGHHTLIGANVTILPGVKIGSHVKIGAGTVVNTDVPDGALAFGNPMQIRL</sequence>
<keyword evidence="1" id="KW-0808">Transferase</keyword>
<dbReference type="InterPro" id="IPR011004">
    <property type="entry name" value="Trimer_LpxA-like_sf"/>
</dbReference>
<keyword evidence="4" id="KW-1185">Reference proteome</keyword>
<dbReference type="Proteomes" id="UP000017131">
    <property type="component" value="Unassembled WGS sequence"/>
</dbReference>
<dbReference type="EMBL" id="AXDY01000004">
    <property type="protein sequence ID" value="ERS93637.1"/>
    <property type="molecule type" value="Genomic_DNA"/>
</dbReference>
<dbReference type="SUPFAM" id="SSF51161">
    <property type="entry name" value="Trimeric LpxA-like enzymes"/>
    <property type="match status" value="1"/>
</dbReference>
<dbReference type="InterPro" id="IPR018357">
    <property type="entry name" value="Hexapep_transf_CS"/>
</dbReference>
<proteinExistence type="predicted"/>
<evidence type="ECO:0000256" key="2">
    <source>
        <dbReference type="ARBA" id="ARBA00022737"/>
    </source>
</evidence>
<dbReference type="RefSeq" id="WP_023015368.1">
    <property type="nucleotide sequence ID" value="NZ_AXDY01000004.1"/>
</dbReference>
<dbReference type="Pfam" id="PF00132">
    <property type="entry name" value="Hexapep"/>
    <property type="match status" value="1"/>
</dbReference>